<dbReference type="PROSITE" id="PS01124">
    <property type="entry name" value="HTH_ARAC_FAMILY_2"/>
    <property type="match status" value="1"/>
</dbReference>
<name>A0A4R3ZBG9_9FIRM</name>
<comment type="caution">
    <text evidence="5">The sequence shown here is derived from an EMBL/GenBank/DDBJ whole genome shotgun (WGS) entry which is preliminary data.</text>
</comment>
<dbReference type="Pfam" id="PF12833">
    <property type="entry name" value="HTH_18"/>
    <property type="match status" value="1"/>
</dbReference>
<dbReference type="Gene3D" id="2.60.120.10">
    <property type="entry name" value="Jelly Rolls"/>
    <property type="match status" value="1"/>
</dbReference>
<dbReference type="GO" id="GO:0043565">
    <property type="term" value="F:sequence-specific DNA binding"/>
    <property type="evidence" value="ECO:0007669"/>
    <property type="project" value="InterPro"/>
</dbReference>
<dbReference type="InterPro" id="IPR013096">
    <property type="entry name" value="Cupin_2"/>
</dbReference>
<dbReference type="PANTHER" id="PTHR43280">
    <property type="entry name" value="ARAC-FAMILY TRANSCRIPTIONAL REGULATOR"/>
    <property type="match status" value="1"/>
</dbReference>
<dbReference type="GeneID" id="98913926"/>
<protein>
    <submittedName>
        <fullName evidence="5">AraC-like protein</fullName>
    </submittedName>
</protein>
<dbReference type="GO" id="GO:0003700">
    <property type="term" value="F:DNA-binding transcription factor activity"/>
    <property type="evidence" value="ECO:0007669"/>
    <property type="project" value="InterPro"/>
</dbReference>
<dbReference type="PANTHER" id="PTHR43280:SF34">
    <property type="entry name" value="ARAC-FAMILY TRANSCRIPTIONAL REGULATOR"/>
    <property type="match status" value="1"/>
</dbReference>
<keyword evidence="6" id="KW-1185">Reference proteome</keyword>
<dbReference type="AlphaFoldDB" id="A0A4R3ZBG9"/>
<evidence type="ECO:0000313" key="6">
    <source>
        <dbReference type="Proteomes" id="UP000295515"/>
    </source>
</evidence>
<dbReference type="Pfam" id="PF07883">
    <property type="entry name" value="Cupin_2"/>
    <property type="match status" value="1"/>
</dbReference>
<dbReference type="SUPFAM" id="SSF46689">
    <property type="entry name" value="Homeodomain-like"/>
    <property type="match status" value="1"/>
</dbReference>
<evidence type="ECO:0000256" key="3">
    <source>
        <dbReference type="ARBA" id="ARBA00023163"/>
    </source>
</evidence>
<sequence>MNYERLDNILRQHTDSEERHLQGSMHQYNNLTISLDEKNQEIYHFTFSQLLRNDSIMLTRNERFAEVPNHIHDYIEINYMYSGQCEEYIDGKKHLIHKGQMTFIDTKTPHAIGMTDEDDIMINFLIKKEYLINHFLSQLNNKNLITSFFINTINEENASSNYMIFNTENNERLQMFIYEFLYEYYFPSLNAREIMNSLFVLIILEMINSLSTSVNYESITESNTIIINALSYMEKNFLNCSLETTAKHVGINPCYLTTLLKKYIHQSYKELIIQLRMDYAAKLILSNQDSIDNIARKSGYQNLTFFYKKFKEIYHCSPKEYKQKNSVLF</sequence>
<dbReference type="RefSeq" id="WP_066447485.1">
    <property type="nucleotide sequence ID" value="NZ_JANKBF010000002.1"/>
</dbReference>
<evidence type="ECO:0000256" key="2">
    <source>
        <dbReference type="ARBA" id="ARBA00023125"/>
    </source>
</evidence>
<dbReference type="InterPro" id="IPR018060">
    <property type="entry name" value="HTH_AraC"/>
</dbReference>
<accession>A0A4R3ZBG9</accession>
<organism evidence="5 6">
    <name type="scientific">Longibaculum muris</name>
    <dbReference type="NCBI Taxonomy" id="1796628"/>
    <lineage>
        <taxon>Bacteria</taxon>
        <taxon>Bacillati</taxon>
        <taxon>Bacillota</taxon>
        <taxon>Erysipelotrichia</taxon>
        <taxon>Erysipelotrichales</taxon>
        <taxon>Coprobacillaceae</taxon>
        <taxon>Longibaculum</taxon>
    </lineage>
</organism>
<dbReference type="Proteomes" id="UP000295515">
    <property type="component" value="Unassembled WGS sequence"/>
</dbReference>
<keyword evidence="3" id="KW-0804">Transcription</keyword>
<evidence type="ECO:0000313" key="5">
    <source>
        <dbReference type="EMBL" id="TCW02796.1"/>
    </source>
</evidence>
<keyword evidence="2" id="KW-0238">DNA-binding</keyword>
<dbReference type="InterPro" id="IPR037923">
    <property type="entry name" value="HTH-like"/>
</dbReference>
<reference evidence="5 6" key="1">
    <citation type="submission" date="2019-03" db="EMBL/GenBank/DDBJ databases">
        <title>Genomic Encyclopedia of Type Strains, Phase IV (KMG-IV): sequencing the most valuable type-strain genomes for metagenomic binning, comparative biology and taxonomic classification.</title>
        <authorList>
            <person name="Goeker M."/>
        </authorList>
    </citation>
    <scope>NUCLEOTIDE SEQUENCE [LARGE SCALE GENOMIC DNA]</scope>
    <source>
        <strain evidence="5 6">DSM 29487</strain>
    </source>
</reference>
<dbReference type="SUPFAM" id="SSF51215">
    <property type="entry name" value="Regulatory protein AraC"/>
    <property type="match status" value="1"/>
</dbReference>
<evidence type="ECO:0000256" key="1">
    <source>
        <dbReference type="ARBA" id="ARBA00023015"/>
    </source>
</evidence>
<dbReference type="InterPro" id="IPR009057">
    <property type="entry name" value="Homeodomain-like_sf"/>
</dbReference>
<dbReference type="InterPro" id="IPR014710">
    <property type="entry name" value="RmlC-like_jellyroll"/>
</dbReference>
<gene>
    <name evidence="5" type="ORF">EDD60_10198</name>
</gene>
<feature type="domain" description="HTH araC/xylS-type" evidence="4">
    <location>
        <begin position="227"/>
        <end position="324"/>
    </location>
</feature>
<dbReference type="EMBL" id="SMCQ01000001">
    <property type="protein sequence ID" value="TCW02796.1"/>
    <property type="molecule type" value="Genomic_DNA"/>
</dbReference>
<proteinExistence type="predicted"/>
<dbReference type="Gene3D" id="1.10.10.60">
    <property type="entry name" value="Homeodomain-like"/>
    <property type="match status" value="2"/>
</dbReference>
<evidence type="ECO:0000259" key="4">
    <source>
        <dbReference type="PROSITE" id="PS01124"/>
    </source>
</evidence>
<dbReference type="SMART" id="SM00342">
    <property type="entry name" value="HTH_ARAC"/>
    <property type="match status" value="1"/>
</dbReference>
<keyword evidence="1" id="KW-0805">Transcription regulation</keyword>